<dbReference type="PANTHER" id="PTHR43861:SF1">
    <property type="entry name" value="TRANS-ACONITATE 2-METHYLTRANSFERASE"/>
    <property type="match status" value="1"/>
</dbReference>
<evidence type="ECO:0000256" key="1">
    <source>
        <dbReference type="ARBA" id="ARBA00022603"/>
    </source>
</evidence>
<sequence>MGHVERFEGERAQIYERRIGKMIPFYDGIMELVATELLAITPESGNILSVGCGTGGDFKNLLKIAPERFSITGIDPSPEMIEQAIRKYDKIHFECKTVDQLPLEPKFHSATLLLVLHFLNDEGEKLSLLKEIYDRLQPGGNLILFDLFKSMPEEDDTLYSYVKSYLLNFKGWEEEALNQYLKRFYELHRIPESRYLELFKEAGFFKVQRKFQAFHVGGWMATKKA</sequence>
<gene>
    <name evidence="4" type="ORF">EHO59_01000</name>
</gene>
<dbReference type="Proteomes" id="UP000297453">
    <property type="component" value="Unassembled WGS sequence"/>
</dbReference>
<dbReference type="Pfam" id="PF13649">
    <property type="entry name" value="Methyltransf_25"/>
    <property type="match status" value="1"/>
</dbReference>
<evidence type="ECO:0000259" key="3">
    <source>
        <dbReference type="Pfam" id="PF13649"/>
    </source>
</evidence>
<dbReference type="InterPro" id="IPR029063">
    <property type="entry name" value="SAM-dependent_MTases_sf"/>
</dbReference>
<evidence type="ECO:0000256" key="2">
    <source>
        <dbReference type="ARBA" id="ARBA00022679"/>
    </source>
</evidence>
<evidence type="ECO:0000313" key="4">
    <source>
        <dbReference type="EMBL" id="TGK07979.1"/>
    </source>
</evidence>
<dbReference type="SUPFAM" id="SSF53335">
    <property type="entry name" value="S-adenosyl-L-methionine-dependent methyltransferases"/>
    <property type="match status" value="1"/>
</dbReference>
<evidence type="ECO:0000313" key="5">
    <source>
        <dbReference type="Proteomes" id="UP000297453"/>
    </source>
</evidence>
<dbReference type="OrthoDB" id="213472at2"/>
<dbReference type="PANTHER" id="PTHR43861">
    <property type="entry name" value="TRANS-ACONITATE 2-METHYLTRANSFERASE-RELATED"/>
    <property type="match status" value="1"/>
</dbReference>
<keyword evidence="1 4" id="KW-0489">Methyltransferase</keyword>
<dbReference type="GO" id="GO:0032259">
    <property type="term" value="P:methylation"/>
    <property type="evidence" value="ECO:0007669"/>
    <property type="project" value="UniProtKB-KW"/>
</dbReference>
<keyword evidence="5" id="KW-1185">Reference proteome</keyword>
<accession>A0A4V3JCZ4</accession>
<comment type="caution">
    <text evidence="4">The sequence shown here is derived from an EMBL/GenBank/DDBJ whole genome shotgun (WGS) entry which is preliminary data.</text>
</comment>
<feature type="domain" description="Methyltransferase" evidence="3">
    <location>
        <begin position="47"/>
        <end position="140"/>
    </location>
</feature>
<name>A0A4V3JCZ4_9LEPT</name>
<dbReference type="GO" id="GO:0008168">
    <property type="term" value="F:methyltransferase activity"/>
    <property type="evidence" value="ECO:0007669"/>
    <property type="project" value="UniProtKB-KW"/>
</dbReference>
<dbReference type="InterPro" id="IPR041698">
    <property type="entry name" value="Methyltransf_25"/>
</dbReference>
<dbReference type="Gene3D" id="3.40.50.150">
    <property type="entry name" value="Vaccinia Virus protein VP39"/>
    <property type="match status" value="1"/>
</dbReference>
<reference evidence="4" key="1">
    <citation type="journal article" date="2019" name="PLoS Negl. Trop. Dis.">
        <title>Revisiting the worldwide diversity of Leptospira species in the environment.</title>
        <authorList>
            <person name="Vincent A.T."/>
            <person name="Schiettekatte O."/>
            <person name="Bourhy P."/>
            <person name="Veyrier F.J."/>
            <person name="Picardeau M."/>
        </authorList>
    </citation>
    <scope>NUCLEOTIDE SEQUENCE [LARGE SCALE GENOMIC DNA]</scope>
    <source>
        <strain evidence="4">SSS9</strain>
    </source>
</reference>
<dbReference type="CDD" id="cd02440">
    <property type="entry name" value="AdoMet_MTases"/>
    <property type="match status" value="1"/>
</dbReference>
<keyword evidence="2 4" id="KW-0808">Transferase</keyword>
<organism evidence="4 5">
    <name type="scientific">Leptospira semungkisensis</name>
    <dbReference type="NCBI Taxonomy" id="2484985"/>
    <lineage>
        <taxon>Bacteria</taxon>
        <taxon>Pseudomonadati</taxon>
        <taxon>Spirochaetota</taxon>
        <taxon>Spirochaetia</taxon>
        <taxon>Leptospirales</taxon>
        <taxon>Leptospiraceae</taxon>
        <taxon>Leptospira</taxon>
    </lineage>
</organism>
<proteinExistence type="predicted"/>
<protein>
    <submittedName>
        <fullName evidence="4">Class I SAM-dependent methyltransferase</fullName>
    </submittedName>
</protein>
<dbReference type="AlphaFoldDB" id="A0A4V3JCZ4"/>
<dbReference type="EMBL" id="RQEP01000005">
    <property type="protein sequence ID" value="TGK07979.1"/>
    <property type="molecule type" value="Genomic_DNA"/>
</dbReference>